<dbReference type="InterPro" id="IPR050321">
    <property type="entry name" value="Glycosyltr_2/OpgH_subfam"/>
</dbReference>
<dbReference type="SUPFAM" id="SSF53448">
    <property type="entry name" value="Nucleotide-diphospho-sugar transferases"/>
    <property type="match status" value="1"/>
</dbReference>
<keyword evidence="10" id="KW-1185">Reference proteome</keyword>
<dbReference type="RefSeq" id="WP_151677726.1">
    <property type="nucleotide sequence ID" value="NZ_WBWA01000007.1"/>
</dbReference>
<evidence type="ECO:0000259" key="8">
    <source>
        <dbReference type="Pfam" id="PF13632"/>
    </source>
</evidence>
<gene>
    <name evidence="9" type="ORF">F9K91_10100</name>
</gene>
<proteinExistence type="predicted"/>
<keyword evidence="3 9" id="KW-0808">Transferase</keyword>
<dbReference type="InterPro" id="IPR029044">
    <property type="entry name" value="Nucleotide-diphossugar_trans"/>
</dbReference>
<sequence>MTRRELHPAIDGDTGEMVPLLAPIFTGRKRVEYVVGIVLWALALAYFWQWWFISAKHNHLLGSILVTALLAWITILPLYFITVFFHAARPTGPLRIPAGSRVAMVVTKAPSEPFEVVAETLRAMLAQDVPHDTWLADEDPSPSTLAWCRENGVFVSTRKGRADYHRQTWPRRTRCKEGNLAFFYDHYGYERYDFVSQLDADHVPEPGYLFNILRPFADPAIGYVSAPSICDRNAHESWSARGRLYVEASMHGSLQAGYNGGFAPLCIGSHYAVRTAALKEIGGLGPELAEDHSTTLFMNAHGWRGVHALDAIAHGDGPRTFADLVTQEFQWSRSLVMILLQYTPKLIGRLPLRLKLQFLFSQLWYPLYAFFLALAFVLPIVILAYGDNFVSVTYPAFLMHFLPLSLVTLVLAFWWRSSKTFRPVDGRIFSWEAILFLLARWPWALAGTFAAFRDWLTGSFVDFRVTPKGSSEVDPVPLRVIAPYALISGLSILPVLVVRDAHETRGFFIFAIVNACSYLFLMAMIVIQHTRENRVRMTSRLYRPVLACSFTALVALTGFTTVERGRDGIEALSWGTKSFTIFDDRFSVAGAGVGGRDLHRTIFNPRWRTDAASTEN</sequence>
<feature type="transmembrane region" description="Helical" evidence="7">
    <location>
        <begin position="481"/>
        <end position="498"/>
    </location>
</feature>
<evidence type="ECO:0000313" key="9">
    <source>
        <dbReference type="EMBL" id="KAB2665508.1"/>
    </source>
</evidence>
<keyword evidence="4 7" id="KW-0812">Transmembrane</keyword>
<accession>A0A833CKK5</accession>
<dbReference type="GO" id="GO:0005886">
    <property type="term" value="C:plasma membrane"/>
    <property type="evidence" value="ECO:0007669"/>
    <property type="project" value="TreeGrafter"/>
</dbReference>
<feature type="transmembrane region" description="Helical" evidence="7">
    <location>
        <begin position="33"/>
        <end position="53"/>
    </location>
</feature>
<evidence type="ECO:0000256" key="6">
    <source>
        <dbReference type="ARBA" id="ARBA00023136"/>
    </source>
</evidence>
<dbReference type="InterPro" id="IPR001173">
    <property type="entry name" value="Glyco_trans_2-like"/>
</dbReference>
<dbReference type="Gene3D" id="3.90.550.10">
    <property type="entry name" value="Spore Coat Polysaccharide Biosynthesis Protein SpsA, Chain A"/>
    <property type="match status" value="1"/>
</dbReference>
<dbReference type="Pfam" id="PF13632">
    <property type="entry name" value="Glyco_trans_2_3"/>
    <property type="match status" value="1"/>
</dbReference>
<dbReference type="PANTHER" id="PTHR43867:SF2">
    <property type="entry name" value="CELLULOSE SYNTHASE CATALYTIC SUBUNIT A [UDP-FORMING]"/>
    <property type="match status" value="1"/>
</dbReference>
<name>A0A833CKK5_9HYPH</name>
<feature type="transmembrane region" description="Helical" evidence="7">
    <location>
        <begin position="363"/>
        <end position="385"/>
    </location>
</feature>
<protein>
    <submittedName>
        <fullName evidence="9">Glycosyltransferase</fullName>
    </submittedName>
</protein>
<dbReference type="EMBL" id="WBWA01000007">
    <property type="protein sequence ID" value="KAB2665508.1"/>
    <property type="molecule type" value="Genomic_DNA"/>
</dbReference>
<dbReference type="Proteomes" id="UP000430843">
    <property type="component" value="Unassembled WGS sequence"/>
</dbReference>
<evidence type="ECO:0000256" key="4">
    <source>
        <dbReference type="ARBA" id="ARBA00022692"/>
    </source>
</evidence>
<feature type="transmembrane region" description="Helical" evidence="7">
    <location>
        <begin position="428"/>
        <end position="452"/>
    </location>
</feature>
<feature type="domain" description="Glycosyltransferase 2-like" evidence="8">
    <location>
        <begin position="198"/>
        <end position="385"/>
    </location>
</feature>
<evidence type="ECO:0000256" key="3">
    <source>
        <dbReference type="ARBA" id="ARBA00022679"/>
    </source>
</evidence>
<keyword evidence="6 7" id="KW-0472">Membrane</keyword>
<feature type="transmembrane region" description="Helical" evidence="7">
    <location>
        <begin position="397"/>
        <end position="416"/>
    </location>
</feature>
<evidence type="ECO:0000256" key="5">
    <source>
        <dbReference type="ARBA" id="ARBA00022989"/>
    </source>
</evidence>
<comment type="caution">
    <text evidence="9">The sequence shown here is derived from an EMBL/GenBank/DDBJ whole genome shotgun (WGS) entry which is preliminary data.</text>
</comment>
<comment type="subcellular location">
    <subcellularLocation>
        <location evidence="1">Membrane</location>
        <topology evidence="1">Multi-pass membrane protein</topology>
    </subcellularLocation>
</comment>
<evidence type="ECO:0000256" key="2">
    <source>
        <dbReference type="ARBA" id="ARBA00022676"/>
    </source>
</evidence>
<keyword evidence="2" id="KW-0328">Glycosyltransferase</keyword>
<feature type="transmembrane region" description="Helical" evidence="7">
    <location>
        <begin position="541"/>
        <end position="562"/>
    </location>
</feature>
<reference evidence="9 10" key="1">
    <citation type="submission" date="2019-09" db="EMBL/GenBank/DDBJ databases">
        <title>Taxonomic organization of the family Brucellaceae based on a phylogenomic approach.</title>
        <authorList>
            <person name="Leclercq S."/>
            <person name="Cloeckaert A."/>
            <person name="Zygmunt M.S."/>
        </authorList>
    </citation>
    <scope>NUCLEOTIDE SEQUENCE [LARGE SCALE GENOMIC DNA]</scope>
    <source>
        <strain evidence="9 10">LMG 18957</strain>
    </source>
</reference>
<feature type="transmembrane region" description="Helical" evidence="7">
    <location>
        <begin position="59"/>
        <end position="85"/>
    </location>
</feature>
<evidence type="ECO:0000313" key="10">
    <source>
        <dbReference type="Proteomes" id="UP000430843"/>
    </source>
</evidence>
<dbReference type="AlphaFoldDB" id="A0A833CKK5"/>
<organism evidence="9 10">
    <name type="scientific">Brucella tritici</name>
    <dbReference type="NCBI Taxonomy" id="94626"/>
    <lineage>
        <taxon>Bacteria</taxon>
        <taxon>Pseudomonadati</taxon>
        <taxon>Pseudomonadota</taxon>
        <taxon>Alphaproteobacteria</taxon>
        <taxon>Hyphomicrobiales</taxon>
        <taxon>Brucellaceae</taxon>
        <taxon>Brucella/Ochrobactrum group</taxon>
        <taxon>Brucella</taxon>
    </lineage>
</organism>
<keyword evidence="5 7" id="KW-1133">Transmembrane helix</keyword>
<evidence type="ECO:0000256" key="7">
    <source>
        <dbReference type="SAM" id="Phobius"/>
    </source>
</evidence>
<dbReference type="PANTHER" id="PTHR43867">
    <property type="entry name" value="CELLULOSE SYNTHASE CATALYTIC SUBUNIT A [UDP-FORMING]"/>
    <property type="match status" value="1"/>
</dbReference>
<dbReference type="GO" id="GO:0016758">
    <property type="term" value="F:hexosyltransferase activity"/>
    <property type="evidence" value="ECO:0007669"/>
    <property type="project" value="TreeGrafter"/>
</dbReference>
<feature type="transmembrane region" description="Helical" evidence="7">
    <location>
        <begin position="507"/>
        <end position="529"/>
    </location>
</feature>
<evidence type="ECO:0000256" key="1">
    <source>
        <dbReference type="ARBA" id="ARBA00004141"/>
    </source>
</evidence>